<evidence type="ECO:0000313" key="8">
    <source>
        <dbReference type="EMBL" id="ARP82215.1"/>
    </source>
</evidence>
<feature type="domain" description="Acyl-CoA dehydrogenase/oxidase C-terminal" evidence="6">
    <location>
        <begin position="218"/>
        <end position="330"/>
    </location>
</feature>
<dbReference type="InterPro" id="IPR009075">
    <property type="entry name" value="AcylCo_DH/oxidase_C"/>
</dbReference>
<dbReference type="AlphaFoldDB" id="A0A1W6YMC9"/>
<dbReference type="OrthoDB" id="9769473at2"/>
<dbReference type="InterPro" id="IPR009100">
    <property type="entry name" value="AcylCoA_DH/oxidase_NM_dom_sf"/>
</dbReference>
<reference evidence="8 9" key="1">
    <citation type="submission" date="2017-05" db="EMBL/GenBank/DDBJ databases">
        <title>Complete and WGS of Bordetella genogroups.</title>
        <authorList>
            <person name="Spilker T."/>
            <person name="LiPuma J."/>
        </authorList>
    </citation>
    <scope>NUCLEOTIDE SEQUENCE [LARGE SCALE GENOMIC DNA]</scope>
    <source>
        <strain evidence="8 9">AU19157</strain>
    </source>
</reference>
<protein>
    <recommendedName>
        <fullName evidence="10">Acyl-CoA dehydrogenase</fullName>
    </recommendedName>
</protein>
<dbReference type="SUPFAM" id="SSF47203">
    <property type="entry name" value="Acyl-CoA dehydrogenase C-terminal domain-like"/>
    <property type="match status" value="1"/>
</dbReference>
<dbReference type="SUPFAM" id="SSF56645">
    <property type="entry name" value="Acyl-CoA dehydrogenase NM domain-like"/>
    <property type="match status" value="1"/>
</dbReference>
<evidence type="ECO:0000256" key="2">
    <source>
        <dbReference type="ARBA" id="ARBA00009347"/>
    </source>
</evidence>
<feature type="domain" description="Acyl-CoA dehydrogenase/oxidase N-terminal" evidence="7">
    <location>
        <begin position="7"/>
        <end position="105"/>
    </location>
</feature>
<gene>
    <name evidence="8" type="ORF">CAL12_16260</name>
</gene>
<proteinExistence type="inferred from homology"/>
<dbReference type="KEGG" id="bgv:CAL12_16260"/>
<comment type="similarity">
    <text evidence="2">Belongs to the acyl-CoA dehydrogenase family.</text>
</comment>
<accession>A0A1W6YMC9</accession>
<dbReference type="EMBL" id="CP021108">
    <property type="protein sequence ID" value="ARP82215.1"/>
    <property type="molecule type" value="Genomic_DNA"/>
</dbReference>
<dbReference type="GO" id="GO:0050660">
    <property type="term" value="F:flavin adenine dinucleotide binding"/>
    <property type="evidence" value="ECO:0007669"/>
    <property type="project" value="InterPro"/>
</dbReference>
<dbReference type="InterPro" id="IPR013786">
    <property type="entry name" value="AcylCoA_DH/ox_N"/>
</dbReference>
<comment type="cofactor">
    <cofactor evidence="1">
        <name>FAD</name>
        <dbReference type="ChEBI" id="CHEBI:57692"/>
    </cofactor>
</comment>
<dbReference type="InterPro" id="IPR036250">
    <property type="entry name" value="AcylCo_DH-like_C"/>
</dbReference>
<dbReference type="Proteomes" id="UP000194151">
    <property type="component" value="Chromosome"/>
</dbReference>
<keyword evidence="9" id="KW-1185">Reference proteome</keyword>
<organism evidence="8 9">
    <name type="scientific">Bordetella genomosp. 8</name>
    <dbReference type="NCBI Taxonomy" id="1416806"/>
    <lineage>
        <taxon>Bacteria</taxon>
        <taxon>Pseudomonadati</taxon>
        <taxon>Pseudomonadota</taxon>
        <taxon>Betaproteobacteria</taxon>
        <taxon>Burkholderiales</taxon>
        <taxon>Alcaligenaceae</taxon>
        <taxon>Bordetella</taxon>
    </lineage>
</organism>
<dbReference type="STRING" id="1416806.CAL12_16260"/>
<evidence type="ECO:0000256" key="3">
    <source>
        <dbReference type="ARBA" id="ARBA00022630"/>
    </source>
</evidence>
<dbReference type="InterPro" id="IPR037069">
    <property type="entry name" value="AcylCoA_DH/ox_N_sf"/>
</dbReference>
<dbReference type="GO" id="GO:0003995">
    <property type="term" value="F:acyl-CoA dehydrogenase activity"/>
    <property type="evidence" value="ECO:0007669"/>
    <property type="project" value="TreeGrafter"/>
</dbReference>
<evidence type="ECO:0000259" key="6">
    <source>
        <dbReference type="Pfam" id="PF00441"/>
    </source>
</evidence>
<dbReference type="Pfam" id="PF00441">
    <property type="entry name" value="Acyl-CoA_dh_1"/>
    <property type="match status" value="1"/>
</dbReference>
<sequence>MNNDFAEQLRMIGESAAHYAASRAGPAAARAVHEGRPAWDRAAWRDIAGLGWFGIAVPEERGGLGWSAAAAAMVAQEAGRALMMPPVNTAMAVAGVLAHGGEAAQAVLAEVLVGESLVVSAAVARRQHDDCVAMLVPDAGAATHWLLATGEGDAFEARLLRRNAPGTRHEPRVAVDGSELADIHIDAAAWREAPVMLRGAPGMHAWRQGRHLSWLLDAAYLSGLTEEALKLALDYMRLRRQFGVPIGSFQAPQHRAAMCHVDSRASRALVFEAARAWGGAREGWAAAAAQHRAAASALRVTEEAIQFHGAIGFADEHDAGLYLRRAMTVAARHGRDVRRVLMDVRPPPGAGG</sequence>
<evidence type="ECO:0000256" key="1">
    <source>
        <dbReference type="ARBA" id="ARBA00001974"/>
    </source>
</evidence>
<dbReference type="RefSeq" id="WP_086065593.1">
    <property type="nucleotide sequence ID" value="NZ_CP021108.1"/>
</dbReference>
<dbReference type="PANTHER" id="PTHR43884:SF20">
    <property type="entry name" value="ACYL-COA DEHYDROGENASE FADE28"/>
    <property type="match status" value="1"/>
</dbReference>
<keyword evidence="3" id="KW-0285">Flavoprotein</keyword>
<name>A0A1W6YMC9_9BORD</name>
<keyword evidence="4" id="KW-0274">FAD</keyword>
<dbReference type="Gene3D" id="1.20.140.10">
    <property type="entry name" value="Butyryl-CoA Dehydrogenase, subunit A, domain 3"/>
    <property type="match status" value="1"/>
</dbReference>
<evidence type="ECO:0000256" key="5">
    <source>
        <dbReference type="ARBA" id="ARBA00023002"/>
    </source>
</evidence>
<dbReference type="Pfam" id="PF02771">
    <property type="entry name" value="Acyl-CoA_dh_N"/>
    <property type="match status" value="1"/>
</dbReference>
<evidence type="ECO:0000313" key="9">
    <source>
        <dbReference type="Proteomes" id="UP000194151"/>
    </source>
</evidence>
<evidence type="ECO:0008006" key="10">
    <source>
        <dbReference type="Google" id="ProtNLM"/>
    </source>
</evidence>
<evidence type="ECO:0000259" key="7">
    <source>
        <dbReference type="Pfam" id="PF02771"/>
    </source>
</evidence>
<dbReference type="Gene3D" id="1.10.540.10">
    <property type="entry name" value="Acyl-CoA dehydrogenase/oxidase, N-terminal domain"/>
    <property type="match status" value="1"/>
</dbReference>
<dbReference type="PANTHER" id="PTHR43884">
    <property type="entry name" value="ACYL-COA DEHYDROGENASE"/>
    <property type="match status" value="1"/>
</dbReference>
<evidence type="ECO:0000256" key="4">
    <source>
        <dbReference type="ARBA" id="ARBA00022827"/>
    </source>
</evidence>
<keyword evidence="5" id="KW-0560">Oxidoreductase</keyword>